<evidence type="ECO:0000256" key="1">
    <source>
        <dbReference type="ARBA" id="ARBA00004141"/>
    </source>
</evidence>
<evidence type="ECO:0000313" key="4">
    <source>
        <dbReference type="EMBL" id="EDO41026.1"/>
    </source>
</evidence>
<feature type="transmembrane region" description="Helical" evidence="2">
    <location>
        <begin position="62"/>
        <end position="83"/>
    </location>
</feature>
<dbReference type="KEGG" id="nve:5512774"/>
<dbReference type="SUPFAM" id="SSF103473">
    <property type="entry name" value="MFS general substrate transporter"/>
    <property type="match status" value="1"/>
</dbReference>
<dbReference type="eggNOG" id="KOG2504">
    <property type="taxonomic scope" value="Eukaryota"/>
</dbReference>
<dbReference type="PANTHER" id="PTHR11360">
    <property type="entry name" value="MONOCARBOXYLATE TRANSPORTER"/>
    <property type="match status" value="1"/>
</dbReference>
<dbReference type="InParanoid" id="A7S5K5"/>
<dbReference type="PANTHER" id="PTHR11360:SF251">
    <property type="entry name" value="MAJOR FACILITATOR SUPERFAMILY (MFS) PROFILE DOMAIN-CONTAINING PROTEIN"/>
    <property type="match status" value="1"/>
</dbReference>
<dbReference type="InterPro" id="IPR020846">
    <property type="entry name" value="MFS_dom"/>
</dbReference>
<sequence length="450" mass="49494">MERMVPTCYKCQPTGVIDGGYAWVVCFAAFVILLITVGQQNCSGIIFVALMDEYKQGRGATAWVTSLAVSLNLTFGPLSAFLCQRFGCRVTAMLGGGICAVSLFLSAFAVDLYLLYFTYGVLLGLGNSLCYTSALIALTLYFRRHIALANSLGFLGPALGIVILTPLLKHLFQTLSLRYVFFALSVIQIIIVAVGSAFRPFAQTQRNKCLPRLLDSSPFRDKSYRIWVVALCFFMPAILVPYVHIVKFAEDHNIEKTKSSTVVVFFAIGSITFRPILGRLSDYLPSYRLQIFQLCFLVIALANTFVVLATNYIAFAIYAFIFGSVDGIFWSQMSVITQEIVGMEHLPAAFGWLIMIISFPGVLGPPLAGWLFSVSQTYTTPFMVSGALVIVSICLMFAIQMPVQSASRSTLSHNRLEFLQNGTVGEKLANSSRDSRVIVLEAARDLSISV</sequence>
<feature type="transmembrane region" description="Helical" evidence="2">
    <location>
        <begin position="257"/>
        <end position="277"/>
    </location>
</feature>
<dbReference type="EMBL" id="DS469583">
    <property type="protein sequence ID" value="EDO41026.1"/>
    <property type="molecule type" value="Genomic_DNA"/>
</dbReference>
<dbReference type="InterPro" id="IPR036259">
    <property type="entry name" value="MFS_trans_sf"/>
</dbReference>
<dbReference type="InterPro" id="IPR050327">
    <property type="entry name" value="Proton-linked_MCT"/>
</dbReference>
<feature type="transmembrane region" description="Helical" evidence="2">
    <location>
        <begin position="349"/>
        <end position="372"/>
    </location>
</feature>
<gene>
    <name evidence="4" type="ORF">NEMVEDRAFT_v1g207149</name>
</gene>
<feature type="transmembrane region" description="Helical" evidence="2">
    <location>
        <begin position="148"/>
        <end position="168"/>
    </location>
</feature>
<dbReference type="InterPro" id="IPR011701">
    <property type="entry name" value="MFS"/>
</dbReference>
<dbReference type="AlphaFoldDB" id="A7S5K5"/>
<protein>
    <recommendedName>
        <fullName evidence="3">Major facilitator superfamily (MFS) profile domain-containing protein</fullName>
    </recommendedName>
</protein>
<dbReference type="CDD" id="cd17352">
    <property type="entry name" value="MFS_MCT_SLC16"/>
    <property type="match status" value="1"/>
</dbReference>
<dbReference type="Gene3D" id="1.20.1250.20">
    <property type="entry name" value="MFS general substrate transporter like domains"/>
    <property type="match status" value="2"/>
</dbReference>
<proteinExistence type="predicted"/>
<dbReference type="PROSITE" id="PS50850">
    <property type="entry name" value="MFS"/>
    <property type="match status" value="1"/>
</dbReference>
<dbReference type="GO" id="GO:0022857">
    <property type="term" value="F:transmembrane transporter activity"/>
    <property type="evidence" value="ECO:0000318"/>
    <property type="project" value="GO_Central"/>
</dbReference>
<dbReference type="PhylomeDB" id="A7S5K5"/>
<feature type="transmembrane region" description="Helical" evidence="2">
    <location>
        <begin position="90"/>
        <end position="110"/>
    </location>
</feature>
<comment type="subcellular location">
    <subcellularLocation>
        <location evidence="1">Membrane</location>
        <topology evidence="1">Multi-pass membrane protein</topology>
    </subcellularLocation>
</comment>
<evidence type="ECO:0000256" key="2">
    <source>
        <dbReference type="SAM" id="Phobius"/>
    </source>
</evidence>
<reference evidence="4 5" key="1">
    <citation type="journal article" date="2007" name="Science">
        <title>Sea anemone genome reveals ancestral eumetazoan gene repertoire and genomic organization.</title>
        <authorList>
            <person name="Putnam N.H."/>
            <person name="Srivastava M."/>
            <person name="Hellsten U."/>
            <person name="Dirks B."/>
            <person name="Chapman J."/>
            <person name="Salamov A."/>
            <person name="Terry A."/>
            <person name="Shapiro H."/>
            <person name="Lindquist E."/>
            <person name="Kapitonov V.V."/>
            <person name="Jurka J."/>
            <person name="Genikhovich G."/>
            <person name="Grigoriev I.V."/>
            <person name="Lucas S.M."/>
            <person name="Steele R.E."/>
            <person name="Finnerty J.R."/>
            <person name="Technau U."/>
            <person name="Martindale M.Q."/>
            <person name="Rokhsar D.S."/>
        </authorList>
    </citation>
    <scope>NUCLEOTIDE SEQUENCE [LARGE SCALE GENOMIC DNA]</scope>
    <source>
        <strain evidence="5">CH2 X CH6</strain>
    </source>
</reference>
<keyword evidence="2" id="KW-0812">Transmembrane</keyword>
<keyword evidence="2" id="KW-1133">Transmembrane helix</keyword>
<accession>A7S5K5</accession>
<keyword evidence="2" id="KW-0472">Membrane</keyword>
<feature type="transmembrane region" description="Helical" evidence="2">
    <location>
        <begin position="116"/>
        <end position="141"/>
    </location>
</feature>
<feature type="domain" description="Major facilitator superfamily (MFS) profile" evidence="3">
    <location>
        <begin position="22"/>
        <end position="404"/>
    </location>
</feature>
<feature type="transmembrane region" description="Helical" evidence="2">
    <location>
        <begin position="223"/>
        <end position="245"/>
    </location>
</feature>
<name>A7S5K5_NEMVE</name>
<keyword evidence="5" id="KW-1185">Reference proteome</keyword>
<dbReference type="OMA" id="RCFGTRT"/>
<dbReference type="Pfam" id="PF07690">
    <property type="entry name" value="MFS_1"/>
    <property type="match status" value="1"/>
</dbReference>
<dbReference type="GO" id="GO:0005886">
    <property type="term" value="C:plasma membrane"/>
    <property type="evidence" value="ECO:0000318"/>
    <property type="project" value="GO_Central"/>
</dbReference>
<evidence type="ECO:0000259" key="3">
    <source>
        <dbReference type="PROSITE" id="PS50850"/>
    </source>
</evidence>
<organism evidence="4 5">
    <name type="scientific">Nematostella vectensis</name>
    <name type="common">Starlet sea anemone</name>
    <dbReference type="NCBI Taxonomy" id="45351"/>
    <lineage>
        <taxon>Eukaryota</taxon>
        <taxon>Metazoa</taxon>
        <taxon>Cnidaria</taxon>
        <taxon>Anthozoa</taxon>
        <taxon>Hexacorallia</taxon>
        <taxon>Actiniaria</taxon>
        <taxon>Edwardsiidae</taxon>
        <taxon>Nematostella</taxon>
    </lineage>
</organism>
<evidence type="ECO:0000313" key="5">
    <source>
        <dbReference type="Proteomes" id="UP000001593"/>
    </source>
</evidence>
<feature type="transmembrane region" description="Helical" evidence="2">
    <location>
        <begin position="180"/>
        <end position="202"/>
    </location>
</feature>
<dbReference type="HOGENOM" id="CLU_001265_59_1_1"/>
<feature type="transmembrane region" description="Helical" evidence="2">
    <location>
        <begin position="21"/>
        <end position="50"/>
    </location>
</feature>
<dbReference type="Proteomes" id="UP000001593">
    <property type="component" value="Unassembled WGS sequence"/>
</dbReference>
<feature type="transmembrane region" description="Helical" evidence="2">
    <location>
        <begin position="378"/>
        <end position="399"/>
    </location>
</feature>